<comment type="caution">
    <text evidence="1">The sequence shown here is derived from an EMBL/GenBank/DDBJ whole genome shotgun (WGS) entry which is preliminary data.</text>
</comment>
<evidence type="ECO:0000313" key="2">
    <source>
        <dbReference type="Proteomes" id="UP001177260"/>
    </source>
</evidence>
<accession>A0ACC3B8L9</accession>
<dbReference type="Proteomes" id="UP001177260">
    <property type="component" value="Unassembled WGS sequence"/>
</dbReference>
<gene>
    <name evidence="1" type="ORF">N8T08_002803</name>
</gene>
<organism evidence="1 2">
    <name type="scientific">Aspergillus melleus</name>
    <dbReference type="NCBI Taxonomy" id="138277"/>
    <lineage>
        <taxon>Eukaryota</taxon>
        <taxon>Fungi</taxon>
        <taxon>Dikarya</taxon>
        <taxon>Ascomycota</taxon>
        <taxon>Pezizomycotina</taxon>
        <taxon>Eurotiomycetes</taxon>
        <taxon>Eurotiomycetidae</taxon>
        <taxon>Eurotiales</taxon>
        <taxon>Aspergillaceae</taxon>
        <taxon>Aspergillus</taxon>
        <taxon>Aspergillus subgen. Circumdati</taxon>
    </lineage>
</organism>
<dbReference type="EMBL" id="JAOPJF010000016">
    <property type="protein sequence ID" value="KAK1146730.1"/>
    <property type="molecule type" value="Genomic_DNA"/>
</dbReference>
<evidence type="ECO:0000313" key="1">
    <source>
        <dbReference type="EMBL" id="KAK1146730.1"/>
    </source>
</evidence>
<name>A0ACC3B8L9_9EURO</name>
<reference evidence="1 2" key="1">
    <citation type="journal article" date="2023" name="ACS Omega">
        <title>Identification of the Neoaspergillic Acid Biosynthesis Gene Cluster by Establishing an In Vitro CRISPR-Ribonucleoprotein Genetic System in Aspergillus melleus.</title>
        <authorList>
            <person name="Yuan B."/>
            <person name="Grau M.F."/>
            <person name="Murata R.M."/>
            <person name="Torok T."/>
            <person name="Venkateswaran K."/>
            <person name="Stajich J.E."/>
            <person name="Wang C.C.C."/>
        </authorList>
    </citation>
    <scope>NUCLEOTIDE SEQUENCE [LARGE SCALE GENOMIC DNA]</scope>
    <source>
        <strain evidence="1 2">IMV 1140</strain>
    </source>
</reference>
<protein>
    <submittedName>
        <fullName evidence="1">Uncharacterized protein</fullName>
    </submittedName>
</protein>
<proteinExistence type="predicted"/>
<sequence length="320" mass="36247">MARLNESTASVESIETLPNLVGFFSVSVKRSLESEVSHLLAENVSLREQTIALGQEMERYEAAKSLHDGVYDIKNKLENKLTELNNLVIGLGALPRQFNKSYNERVDDGRQRDSAQLNWVLKHEEAKYEQGFSPEQDWRLPIIPEDGDFPRNKPRSLELDASMESTDTPKSQKNEDGTTRTELEEDTSCLQPGADFADNRLDDSGIDDSFLPPTLETRKKRKYNASWSEEHFNMKSESAQPHNNLEDTQGTEVLLDFRTESDTFAATPADDDFKFSRPTIVEKCEHVEPCGDTPVLGSLEMKSDSMYHGQPKRRALKPSM</sequence>
<keyword evidence="2" id="KW-1185">Reference proteome</keyword>